<keyword evidence="11" id="KW-1185">Reference proteome</keyword>
<dbReference type="InterPro" id="IPR003760">
    <property type="entry name" value="PnrA-like"/>
</dbReference>
<comment type="similarity">
    <text evidence="2">Belongs to the BMP lipoprotein family.</text>
</comment>
<evidence type="ECO:0000256" key="7">
    <source>
        <dbReference type="SAM" id="MobiDB-lite"/>
    </source>
</evidence>
<evidence type="ECO:0000256" key="2">
    <source>
        <dbReference type="ARBA" id="ARBA00008610"/>
    </source>
</evidence>
<dbReference type="InterPro" id="IPR050957">
    <property type="entry name" value="BMP_lipoprotein"/>
</dbReference>
<organism evidence="10 11">
    <name type="scientific">Candidatus Viridilinea mediisalina</name>
    <dbReference type="NCBI Taxonomy" id="2024553"/>
    <lineage>
        <taxon>Bacteria</taxon>
        <taxon>Bacillati</taxon>
        <taxon>Chloroflexota</taxon>
        <taxon>Chloroflexia</taxon>
        <taxon>Chloroflexales</taxon>
        <taxon>Chloroflexineae</taxon>
        <taxon>Oscillochloridaceae</taxon>
        <taxon>Candidatus Viridilinea</taxon>
    </lineage>
</organism>
<sequence length="415" mass="43185">MRKSILTLVAMIMLIIPMLAACGSQPAAQPTAVPAEEATTAPEPAEEPTADATEEPAEEPTADATEEPAEEPTEEPAEEPASTDPSAFRVALVTDLGRVNDGTFNEFAHNGVLQAQATYDFEYKFIETVSEADYVANLQTFIDEGFNIIVTVGFLIQDATVAAAADNPEIYFIGVDQFYEPGTVTDNLLGLQFREDQAGFLAGALAAMMSETGTIGIVAGVEIPPVKKFKHGFDNGARYVRPDINLLGVYLPTFIDPALGASTAELQIGADADVIFGAGGPTGSGAIKAAAEQGAFVIGVDQDEFVTTFSNGDAPGADRILSSAIKRVDVAVADAISNVINGTFEGNGIAVYDAAGDGIGLASFNLTADLIPESVQAKLDEIFAALADGTLSTGVDPASGDLIEDEIPEPNPFTP</sequence>
<feature type="domain" description="ABC transporter substrate-binding protein PnrA-like" evidence="9">
    <location>
        <begin position="90"/>
        <end position="364"/>
    </location>
</feature>
<feature type="signal peptide" evidence="8">
    <location>
        <begin position="1"/>
        <end position="20"/>
    </location>
</feature>
<name>A0A2A6RLS7_9CHLR</name>
<feature type="compositionally biased region" description="Low complexity" evidence="7">
    <location>
        <begin position="30"/>
        <end position="43"/>
    </location>
</feature>
<feature type="region of interest" description="Disordered" evidence="7">
    <location>
        <begin position="30"/>
        <end position="86"/>
    </location>
</feature>
<dbReference type="InterPro" id="IPR028082">
    <property type="entry name" value="Peripla_BP_I"/>
</dbReference>
<dbReference type="PANTHER" id="PTHR34296:SF2">
    <property type="entry name" value="ABC TRANSPORTER GUANOSINE-BINDING PROTEIN NUPN"/>
    <property type="match status" value="1"/>
</dbReference>
<accession>A0A2A6RLS7</accession>
<gene>
    <name evidence="10" type="ORF">CJ255_06600</name>
</gene>
<evidence type="ECO:0000256" key="6">
    <source>
        <dbReference type="ARBA" id="ARBA00023288"/>
    </source>
</evidence>
<keyword evidence="5" id="KW-0472">Membrane</keyword>
<dbReference type="PANTHER" id="PTHR34296">
    <property type="entry name" value="TRANSCRIPTIONAL ACTIVATOR PROTEIN MED"/>
    <property type="match status" value="1"/>
</dbReference>
<dbReference type="SUPFAM" id="SSF53822">
    <property type="entry name" value="Periplasmic binding protein-like I"/>
    <property type="match status" value="1"/>
</dbReference>
<feature type="compositionally biased region" description="Acidic residues" evidence="7">
    <location>
        <begin position="44"/>
        <end position="78"/>
    </location>
</feature>
<dbReference type="EMBL" id="NQWI01000020">
    <property type="protein sequence ID" value="PDW03818.1"/>
    <property type="molecule type" value="Genomic_DNA"/>
</dbReference>
<feature type="chain" id="PRO_5013286728" evidence="8">
    <location>
        <begin position="21"/>
        <end position="415"/>
    </location>
</feature>
<evidence type="ECO:0000256" key="3">
    <source>
        <dbReference type="ARBA" id="ARBA00022475"/>
    </source>
</evidence>
<dbReference type="OrthoDB" id="9784230at2"/>
<comment type="caution">
    <text evidence="10">The sequence shown here is derived from an EMBL/GenBank/DDBJ whole genome shotgun (WGS) entry which is preliminary data.</text>
</comment>
<evidence type="ECO:0000256" key="5">
    <source>
        <dbReference type="ARBA" id="ARBA00023136"/>
    </source>
</evidence>
<dbReference type="PROSITE" id="PS51257">
    <property type="entry name" value="PROKAR_LIPOPROTEIN"/>
    <property type="match status" value="1"/>
</dbReference>
<evidence type="ECO:0000259" key="9">
    <source>
        <dbReference type="Pfam" id="PF02608"/>
    </source>
</evidence>
<evidence type="ECO:0000256" key="8">
    <source>
        <dbReference type="SAM" id="SignalP"/>
    </source>
</evidence>
<dbReference type="Pfam" id="PF02608">
    <property type="entry name" value="Bmp"/>
    <property type="match status" value="1"/>
</dbReference>
<evidence type="ECO:0000256" key="1">
    <source>
        <dbReference type="ARBA" id="ARBA00004193"/>
    </source>
</evidence>
<evidence type="ECO:0000256" key="4">
    <source>
        <dbReference type="ARBA" id="ARBA00022729"/>
    </source>
</evidence>
<keyword evidence="3" id="KW-1003">Cell membrane</keyword>
<protein>
    <submittedName>
        <fullName evidence="10">BMP family ABC transporter substrate-binding protein</fullName>
    </submittedName>
</protein>
<dbReference type="CDD" id="cd06354">
    <property type="entry name" value="PBP1_PrnA-like"/>
    <property type="match status" value="1"/>
</dbReference>
<dbReference type="RefSeq" id="WP_097643299.1">
    <property type="nucleotide sequence ID" value="NZ_NQWI01000020.1"/>
</dbReference>
<dbReference type="Gene3D" id="3.40.50.2300">
    <property type="match status" value="2"/>
</dbReference>
<dbReference type="Proteomes" id="UP000220527">
    <property type="component" value="Unassembled WGS sequence"/>
</dbReference>
<evidence type="ECO:0000313" key="10">
    <source>
        <dbReference type="EMBL" id="PDW03818.1"/>
    </source>
</evidence>
<dbReference type="GO" id="GO:0005886">
    <property type="term" value="C:plasma membrane"/>
    <property type="evidence" value="ECO:0007669"/>
    <property type="project" value="UniProtKB-SubCell"/>
</dbReference>
<keyword evidence="6" id="KW-0449">Lipoprotein</keyword>
<evidence type="ECO:0000313" key="11">
    <source>
        <dbReference type="Proteomes" id="UP000220527"/>
    </source>
</evidence>
<reference evidence="11" key="1">
    <citation type="submission" date="2017-08" db="EMBL/GenBank/DDBJ databases">
        <authorList>
            <person name="Grouzdev D.S."/>
            <person name="Gaisin V.A."/>
            <person name="Rysina M.S."/>
            <person name="Gorlenko V.M."/>
        </authorList>
    </citation>
    <scope>NUCLEOTIDE SEQUENCE [LARGE SCALE GENOMIC DNA]</scope>
    <source>
        <strain evidence="11">Kir15-3F</strain>
    </source>
</reference>
<comment type="subcellular location">
    <subcellularLocation>
        <location evidence="1">Cell membrane</location>
        <topology evidence="1">Lipid-anchor</topology>
    </subcellularLocation>
</comment>
<keyword evidence="4 8" id="KW-0732">Signal</keyword>
<proteinExistence type="inferred from homology"/>
<dbReference type="AlphaFoldDB" id="A0A2A6RLS7"/>